<gene>
    <name evidence="3" type="ORF">SAMN05444921_101464</name>
</gene>
<proteinExistence type="predicted"/>
<dbReference type="STRING" id="1196353.SAMN05444921_101464"/>
<dbReference type="InterPro" id="IPR035992">
    <property type="entry name" value="Ricin_B-like_lectins"/>
</dbReference>
<keyword evidence="4" id="KW-1185">Reference proteome</keyword>
<dbReference type="GO" id="GO:0030246">
    <property type="term" value="F:carbohydrate binding"/>
    <property type="evidence" value="ECO:0007669"/>
    <property type="project" value="UniProtKB-KW"/>
</dbReference>
<dbReference type="SMART" id="SM00458">
    <property type="entry name" value="RICIN"/>
    <property type="match status" value="1"/>
</dbReference>
<evidence type="ECO:0000313" key="4">
    <source>
        <dbReference type="Proteomes" id="UP000199063"/>
    </source>
</evidence>
<dbReference type="GeneID" id="40827798"/>
<keyword evidence="1" id="KW-0732">Signal</keyword>
<evidence type="ECO:0000313" key="3">
    <source>
        <dbReference type="EMBL" id="SDL81280.1"/>
    </source>
</evidence>
<dbReference type="AlphaFoldDB" id="A0A1G9N472"/>
<dbReference type="OrthoDB" id="4273937at2"/>
<accession>A0A1G9N472</accession>
<sequence length="189" mass="19589">MPRIARSVLSLGAGLAVLAAGATVASADEPPTAAAAAVSTTAVQLRAEHSGKCLTITKGSLRNGADAVQSACAGDAANQRFDMAATGAGTFELRAGHSGKCLEVAGKDSKPGSVVQQYWCGQGQHQQWRLVMVDIAEQLYELRPAHLAQSMNRCLDVKSAAKEDGASSQLWACNGTAAQKWRIQPVTAA</sequence>
<dbReference type="Pfam" id="PF14200">
    <property type="entry name" value="RicinB_lectin_2"/>
    <property type="match status" value="2"/>
</dbReference>
<feature type="domain" description="Ricin B lectin" evidence="2">
    <location>
        <begin position="39"/>
        <end position="184"/>
    </location>
</feature>
<feature type="chain" id="PRO_5011444218" evidence="1">
    <location>
        <begin position="28"/>
        <end position="189"/>
    </location>
</feature>
<dbReference type="Gene3D" id="2.80.10.50">
    <property type="match status" value="1"/>
</dbReference>
<feature type="signal peptide" evidence="1">
    <location>
        <begin position="1"/>
        <end position="27"/>
    </location>
</feature>
<dbReference type="Proteomes" id="UP000199063">
    <property type="component" value="Unassembled WGS sequence"/>
</dbReference>
<keyword evidence="3" id="KW-0430">Lectin</keyword>
<dbReference type="SUPFAM" id="SSF50370">
    <property type="entry name" value="Ricin B-like lectins"/>
    <property type="match status" value="1"/>
</dbReference>
<dbReference type="InterPro" id="IPR000772">
    <property type="entry name" value="Ricin_B_lectin"/>
</dbReference>
<dbReference type="CDD" id="cd00161">
    <property type="entry name" value="beta-trefoil_Ricin-like"/>
    <property type="match status" value="1"/>
</dbReference>
<protein>
    <submittedName>
        <fullName evidence="3">Ricin-type beta-trefoil lectin domain-containing protein</fullName>
    </submittedName>
</protein>
<name>A0A1G9N472_9ACTN</name>
<organism evidence="3 4">
    <name type="scientific">Streptomyces wuyuanensis</name>
    <dbReference type="NCBI Taxonomy" id="1196353"/>
    <lineage>
        <taxon>Bacteria</taxon>
        <taxon>Bacillati</taxon>
        <taxon>Actinomycetota</taxon>
        <taxon>Actinomycetes</taxon>
        <taxon>Kitasatosporales</taxon>
        <taxon>Streptomycetaceae</taxon>
        <taxon>Streptomyces</taxon>
    </lineage>
</organism>
<reference evidence="4" key="1">
    <citation type="submission" date="2016-10" db="EMBL/GenBank/DDBJ databases">
        <authorList>
            <person name="Varghese N."/>
            <person name="Submissions S."/>
        </authorList>
    </citation>
    <scope>NUCLEOTIDE SEQUENCE [LARGE SCALE GENOMIC DNA]</scope>
    <source>
        <strain evidence="4">CGMCC 4.7042</strain>
    </source>
</reference>
<dbReference type="EMBL" id="FNHI01000001">
    <property type="protein sequence ID" value="SDL81280.1"/>
    <property type="molecule type" value="Genomic_DNA"/>
</dbReference>
<evidence type="ECO:0000256" key="1">
    <source>
        <dbReference type="SAM" id="SignalP"/>
    </source>
</evidence>
<evidence type="ECO:0000259" key="2">
    <source>
        <dbReference type="SMART" id="SM00458"/>
    </source>
</evidence>
<dbReference type="RefSeq" id="WP_093652059.1">
    <property type="nucleotide sequence ID" value="NZ_FNHI01000001.1"/>
</dbReference>
<dbReference type="PROSITE" id="PS50231">
    <property type="entry name" value="RICIN_B_LECTIN"/>
    <property type="match status" value="1"/>
</dbReference>